<dbReference type="AlphaFoldDB" id="A0A7W7SXZ9"/>
<dbReference type="EMBL" id="JACHJS010000001">
    <property type="protein sequence ID" value="MBB4962726.1"/>
    <property type="molecule type" value="Genomic_DNA"/>
</dbReference>
<evidence type="ECO:0000313" key="2">
    <source>
        <dbReference type="Proteomes" id="UP000542674"/>
    </source>
</evidence>
<evidence type="ECO:0000313" key="1">
    <source>
        <dbReference type="EMBL" id="MBB4962726.1"/>
    </source>
</evidence>
<organism evidence="1 2">
    <name type="scientific">Saccharothrix violaceirubra</name>
    <dbReference type="NCBI Taxonomy" id="413306"/>
    <lineage>
        <taxon>Bacteria</taxon>
        <taxon>Bacillati</taxon>
        <taxon>Actinomycetota</taxon>
        <taxon>Actinomycetes</taxon>
        <taxon>Pseudonocardiales</taxon>
        <taxon>Pseudonocardiaceae</taxon>
        <taxon>Saccharothrix</taxon>
    </lineage>
</organism>
<dbReference type="InterPro" id="IPR025680">
    <property type="entry name" value="DddI"/>
</dbReference>
<protein>
    <submittedName>
        <fullName evidence="1">Uncharacterized protein</fullName>
    </submittedName>
</protein>
<reference evidence="1 2" key="1">
    <citation type="submission" date="2020-08" db="EMBL/GenBank/DDBJ databases">
        <title>Sequencing the genomes of 1000 actinobacteria strains.</title>
        <authorList>
            <person name="Klenk H.-P."/>
        </authorList>
    </citation>
    <scope>NUCLEOTIDE SEQUENCE [LARGE SCALE GENOMIC DNA]</scope>
    <source>
        <strain evidence="1 2">DSM 45084</strain>
    </source>
</reference>
<keyword evidence="2" id="KW-1185">Reference proteome</keyword>
<dbReference type="Proteomes" id="UP000542674">
    <property type="component" value="Unassembled WGS sequence"/>
</dbReference>
<accession>A0A7W7SXZ9</accession>
<comment type="caution">
    <text evidence="1">The sequence shown here is derived from an EMBL/GenBank/DDBJ whole genome shotgun (WGS) entry which is preliminary data.</text>
</comment>
<sequence>MADVASHRLPRARTSDHLGVHSQGLRTEIPEDLYRRDARAVATLEVWYDQMPENDFGPGDPAIIVGTEAEPAALVDRVSAKSATQPCPSIVSMYVAGDPYGHPSLNAGIGAERAYVRIGSRTSIRTVGDADAVGETTYDFQGHGEPIPRRHEVPLAIVREVLAAYMHHDGTIPEDFADLHVTL</sequence>
<name>A0A7W7SXZ9_9PSEU</name>
<dbReference type="Pfam" id="PF14430">
    <property type="entry name" value="Imm1"/>
    <property type="match status" value="1"/>
</dbReference>
<dbReference type="RefSeq" id="WP_184665609.1">
    <property type="nucleotide sequence ID" value="NZ_BAABAI010000042.1"/>
</dbReference>
<proteinExistence type="predicted"/>
<gene>
    <name evidence="1" type="ORF">F4559_000085</name>
</gene>